<comment type="caution">
    <text evidence="1">The sequence shown here is derived from an EMBL/GenBank/DDBJ whole genome shotgun (WGS) entry which is preliminary data.</text>
</comment>
<sequence length="34" mass="3909">MAVEISFYCIAMMSINHLMLADFLNCPLLCSHEF</sequence>
<accession>A0AAV5HY67</accession>
<dbReference type="Proteomes" id="UP001054252">
    <property type="component" value="Unassembled WGS sequence"/>
</dbReference>
<evidence type="ECO:0000313" key="1">
    <source>
        <dbReference type="EMBL" id="GKU90673.1"/>
    </source>
</evidence>
<evidence type="ECO:0000313" key="2">
    <source>
        <dbReference type="Proteomes" id="UP001054252"/>
    </source>
</evidence>
<reference evidence="1 2" key="1">
    <citation type="journal article" date="2021" name="Commun. Biol.">
        <title>The genome of Shorea leprosula (Dipterocarpaceae) highlights the ecological relevance of drought in aseasonal tropical rainforests.</title>
        <authorList>
            <person name="Ng K.K.S."/>
            <person name="Kobayashi M.J."/>
            <person name="Fawcett J.A."/>
            <person name="Hatakeyama M."/>
            <person name="Paape T."/>
            <person name="Ng C.H."/>
            <person name="Ang C.C."/>
            <person name="Tnah L.H."/>
            <person name="Lee C.T."/>
            <person name="Nishiyama T."/>
            <person name="Sese J."/>
            <person name="O'Brien M.J."/>
            <person name="Copetti D."/>
            <person name="Mohd Noor M.I."/>
            <person name="Ong R.C."/>
            <person name="Putra M."/>
            <person name="Sireger I.Z."/>
            <person name="Indrioko S."/>
            <person name="Kosugi Y."/>
            <person name="Izuno A."/>
            <person name="Isagi Y."/>
            <person name="Lee S.L."/>
            <person name="Shimizu K.K."/>
        </authorList>
    </citation>
    <scope>NUCLEOTIDE SEQUENCE [LARGE SCALE GENOMIC DNA]</scope>
    <source>
        <strain evidence="1">214</strain>
    </source>
</reference>
<proteinExistence type="predicted"/>
<dbReference type="EMBL" id="BPVZ01000004">
    <property type="protein sequence ID" value="GKU90673.1"/>
    <property type="molecule type" value="Genomic_DNA"/>
</dbReference>
<protein>
    <recommendedName>
        <fullName evidence="3">NADH dehydrogenase subunit 4L</fullName>
    </recommendedName>
</protein>
<dbReference type="AlphaFoldDB" id="A0AAV5HY67"/>
<organism evidence="1 2">
    <name type="scientific">Rubroshorea leprosula</name>
    <dbReference type="NCBI Taxonomy" id="152421"/>
    <lineage>
        <taxon>Eukaryota</taxon>
        <taxon>Viridiplantae</taxon>
        <taxon>Streptophyta</taxon>
        <taxon>Embryophyta</taxon>
        <taxon>Tracheophyta</taxon>
        <taxon>Spermatophyta</taxon>
        <taxon>Magnoliopsida</taxon>
        <taxon>eudicotyledons</taxon>
        <taxon>Gunneridae</taxon>
        <taxon>Pentapetalae</taxon>
        <taxon>rosids</taxon>
        <taxon>malvids</taxon>
        <taxon>Malvales</taxon>
        <taxon>Dipterocarpaceae</taxon>
        <taxon>Rubroshorea</taxon>
    </lineage>
</organism>
<evidence type="ECO:0008006" key="3">
    <source>
        <dbReference type="Google" id="ProtNLM"/>
    </source>
</evidence>
<gene>
    <name evidence="1" type="ORF">SLEP1_g4640</name>
</gene>
<name>A0AAV5HY67_9ROSI</name>
<keyword evidence="2" id="KW-1185">Reference proteome</keyword>